<protein>
    <recommendedName>
        <fullName evidence="1">bis(5'-nucleosyl)-tetraphosphatase (symmetrical)</fullName>
        <ecNumber evidence="1">3.6.1.41</ecNumber>
    </recommendedName>
</protein>
<dbReference type="CDD" id="cd00077">
    <property type="entry name" value="HDc"/>
    <property type="match status" value="1"/>
</dbReference>
<evidence type="ECO:0000259" key="7">
    <source>
        <dbReference type="PROSITE" id="PS51831"/>
    </source>
</evidence>
<evidence type="ECO:0000256" key="2">
    <source>
        <dbReference type="ARBA" id="ARBA00022723"/>
    </source>
</evidence>
<evidence type="ECO:0000256" key="1">
    <source>
        <dbReference type="ARBA" id="ARBA00012506"/>
    </source>
</evidence>
<evidence type="ECO:0000313" key="8">
    <source>
        <dbReference type="EMBL" id="MCY6371852.1"/>
    </source>
</evidence>
<evidence type="ECO:0000256" key="5">
    <source>
        <dbReference type="ARBA" id="ARBA00023004"/>
    </source>
</evidence>
<accession>A0ABT4CS05</accession>
<comment type="caution">
    <text evidence="8">The sequence shown here is derived from an EMBL/GenBank/DDBJ whole genome shotgun (WGS) entry which is preliminary data.</text>
</comment>
<dbReference type="InterPro" id="IPR051094">
    <property type="entry name" value="Diverse_Catalytic_Enzymes"/>
</dbReference>
<dbReference type="InterPro" id="IPR006675">
    <property type="entry name" value="HDIG_dom"/>
</dbReference>
<comment type="catalytic activity">
    <reaction evidence="6">
        <text>P(1),P(4)-bis(5'-adenosyl) tetraphosphate + H2O = 2 ADP + 2 H(+)</text>
        <dbReference type="Rhea" id="RHEA:24252"/>
        <dbReference type="ChEBI" id="CHEBI:15377"/>
        <dbReference type="ChEBI" id="CHEBI:15378"/>
        <dbReference type="ChEBI" id="CHEBI:58141"/>
        <dbReference type="ChEBI" id="CHEBI:456216"/>
        <dbReference type="EC" id="3.6.1.41"/>
    </reaction>
</comment>
<evidence type="ECO:0000256" key="6">
    <source>
        <dbReference type="ARBA" id="ARBA00049417"/>
    </source>
</evidence>
<evidence type="ECO:0000256" key="4">
    <source>
        <dbReference type="ARBA" id="ARBA00022801"/>
    </source>
</evidence>
<evidence type="ECO:0000256" key="3">
    <source>
        <dbReference type="ARBA" id="ARBA00022741"/>
    </source>
</evidence>
<dbReference type="InterPro" id="IPR005249">
    <property type="entry name" value="YqeK"/>
</dbReference>
<dbReference type="NCBIfam" id="TIGR00277">
    <property type="entry name" value="HDIG"/>
    <property type="match status" value="1"/>
</dbReference>
<dbReference type="Proteomes" id="UP001079657">
    <property type="component" value="Unassembled WGS sequence"/>
</dbReference>
<dbReference type="NCBIfam" id="TIGR00488">
    <property type="entry name" value="bis(5'-nucleosyl)-tetraphosphatase (symmetrical) YqeK"/>
    <property type="match status" value="1"/>
</dbReference>
<dbReference type="RefSeq" id="WP_268050753.1">
    <property type="nucleotide sequence ID" value="NZ_JAPQES010000005.1"/>
</dbReference>
<keyword evidence="4 8" id="KW-0378">Hydrolase</keyword>
<evidence type="ECO:0000313" key="9">
    <source>
        <dbReference type="Proteomes" id="UP001079657"/>
    </source>
</evidence>
<reference evidence="8" key="1">
    <citation type="submission" date="2022-12" db="EMBL/GenBank/DDBJ databases">
        <authorList>
            <person name="Wang J."/>
        </authorList>
    </citation>
    <scope>NUCLEOTIDE SEQUENCE</scope>
    <source>
        <strain evidence="8">HY-42-06</strain>
    </source>
</reference>
<keyword evidence="5" id="KW-0408">Iron</keyword>
<name>A0ABT4CS05_9CLOT</name>
<sequence length="193" mass="22265">MWSEEQIIEYLKENLKERRFKHSLSVRDTAVKLAEIYGVDIEKARIAGLAHDCAKNIKNQEMLNIAEKYGYNINDVCIKSPSLLHGVVGAYISKNIMGIHDESILNAIAYHTTGRKNMSLLEKIIYMADYIEPLRNFPGVEEVRKLTYEDIDEALIVTFNNTIKYIIKNGQLLHSDTIEARNYMLCLKHMEEL</sequence>
<gene>
    <name evidence="8" type="primary">yqeK</name>
    <name evidence="8" type="ORF">OXH55_14495</name>
</gene>
<dbReference type="PANTHER" id="PTHR35795:SF1">
    <property type="entry name" value="BIS(5'-NUCLEOSYL)-TETRAPHOSPHATASE, SYMMETRICAL"/>
    <property type="match status" value="1"/>
</dbReference>
<dbReference type="EMBL" id="JAPQES010000005">
    <property type="protein sequence ID" value="MCY6371852.1"/>
    <property type="molecule type" value="Genomic_DNA"/>
</dbReference>
<dbReference type="Gene3D" id="1.10.3210.10">
    <property type="entry name" value="Hypothetical protein af1432"/>
    <property type="match status" value="1"/>
</dbReference>
<dbReference type="SUPFAM" id="SSF109604">
    <property type="entry name" value="HD-domain/PDEase-like"/>
    <property type="match status" value="1"/>
</dbReference>
<keyword evidence="9" id="KW-1185">Reference proteome</keyword>
<dbReference type="SMART" id="SM00471">
    <property type="entry name" value="HDc"/>
    <property type="match status" value="1"/>
</dbReference>
<dbReference type="EC" id="3.6.1.41" evidence="1"/>
<dbReference type="GO" id="GO:0008803">
    <property type="term" value="F:bis(5'-nucleosyl)-tetraphosphatase (symmetrical) activity"/>
    <property type="evidence" value="ECO:0007669"/>
    <property type="project" value="UniProtKB-EC"/>
</dbReference>
<dbReference type="PROSITE" id="PS51831">
    <property type="entry name" value="HD"/>
    <property type="match status" value="1"/>
</dbReference>
<dbReference type="InterPro" id="IPR003607">
    <property type="entry name" value="HD/PDEase_dom"/>
</dbReference>
<dbReference type="InterPro" id="IPR006674">
    <property type="entry name" value="HD_domain"/>
</dbReference>
<organism evidence="8 9">
    <name type="scientific">Clostridium ganghwense</name>
    <dbReference type="NCBI Taxonomy" id="312089"/>
    <lineage>
        <taxon>Bacteria</taxon>
        <taxon>Bacillati</taxon>
        <taxon>Bacillota</taxon>
        <taxon>Clostridia</taxon>
        <taxon>Eubacteriales</taxon>
        <taxon>Clostridiaceae</taxon>
        <taxon>Clostridium</taxon>
    </lineage>
</organism>
<proteinExistence type="predicted"/>
<dbReference type="Pfam" id="PF01966">
    <property type="entry name" value="HD"/>
    <property type="match status" value="1"/>
</dbReference>
<keyword evidence="2" id="KW-0479">Metal-binding</keyword>
<dbReference type="PANTHER" id="PTHR35795">
    <property type="entry name" value="SLR1885 PROTEIN"/>
    <property type="match status" value="1"/>
</dbReference>
<feature type="domain" description="HD" evidence="7">
    <location>
        <begin position="19"/>
        <end position="134"/>
    </location>
</feature>
<keyword evidence="3" id="KW-0547">Nucleotide-binding</keyword>